<dbReference type="GO" id="GO:0004458">
    <property type="term" value="F:D-lactate dehydrogenase (cytochrome) activity"/>
    <property type="evidence" value="ECO:0007669"/>
    <property type="project" value="UniProtKB-EC"/>
</dbReference>
<gene>
    <name evidence="9" type="ORF">NAS2_1005</name>
</gene>
<keyword evidence="10" id="KW-1185">Reference proteome</keyword>
<feature type="domain" description="FAD-binding PCMH-type" evidence="8">
    <location>
        <begin position="36"/>
        <end position="223"/>
    </location>
</feature>
<dbReference type="Pfam" id="PF02913">
    <property type="entry name" value="FAD-oxidase_C"/>
    <property type="match status" value="1"/>
</dbReference>
<evidence type="ECO:0000256" key="6">
    <source>
        <dbReference type="ARBA" id="ARBA00023002"/>
    </source>
</evidence>
<dbReference type="InterPro" id="IPR016169">
    <property type="entry name" value="FAD-bd_PCMH_sub2"/>
</dbReference>
<dbReference type="PROSITE" id="PS51387">
    <property type="entry name" value="FAD_PCMH"/>
    <property type="match status" value="1"/>
</dbReference>
<dbReference type="InterPro" id="IPR016170">
    <property type="entry name" value="Cytok_DH_C_sf"/>
</dbReference>
<keyword evidence="3" id="KW-0285">Flavoprotein</keyword>
<evidence type="ECO:0000256" key="1">
    <source>
        <dbReference type="ARBA" id="ARBA00001974"/>
    </source>
</evidence>
<dbReference type="Gene3D" id="3.30.43.10">
    <property type="entry name" value="Uridine Diphospho-n-acetylenolpyruvylglucosamine Reductase, domain 2"/>
    <property type="match status" value="1"/>
</dbReference>
<dbReference type="SUPFAM" id="SSF55103">
    <property type="entry name" value="FAD-linked oxidases, C-terminal domain"/>
    <property type="match status" value="1"/>
</dbReference>
<comment type="cofactor">
    <cofactor evidence="1">
        <name>FAD</name>
        <dbReference type="ChEBI" id="CHEBI:57692"/>
    </cofactor>
</comment>
<comment type="similarity">
    <text evidence="2">Belongs to the FAD-binding oxidoreductase/transferase type 4 family.</text>
</comment>
<dbReference type="GO" id="GO:0071949">
    <property type="term" value="F:FAD binding"/>
    <property type="evidence" value="ECO:0007669"/>
    <property type="project" value="InterPro"/>
</dbReference>
<dbReference type="Pfam" id="PF01565">
    <property type="entry name" value="FAD_binding_4"/>
    <property type="match status" value="1"/>
</dbReference>
<name>A0A4P2VCX9_9ARCH</name>
<dbReference type="KEGG" id="ccai:NAS2_1005"/>
<dbReference type="SUPFAM" id="SSF56176">
    <property type="entry name" value="FAD-binding/transporter-associated domain-like"/>
    <property type="match status" value="1"/>
</dbReference>
<dbReference type="EC" id="1.1.2.4" evidence="7"/>
<dbReference type="InterPro" id="IPR016167">
    <property type="entry name" value="FAD-bd_PCMH_sub1"/>
</dbReference>
<keyword evidence="6 9" id="KW-0560">Oxidoreductase</keyword>
<dbReference type="PANTHER" id="PTHR11748:SF111">
    <property type="entry name" value="D-LACTATE DEHYDROGENASE, MITOCHONDRIAL-RELATED"/>
    <property type="match status" value="1"/>
</dbReference>
<reference evidence="9 10" key="1">
    <citation type="journal article" date="2019" name="ISME J.">
        <title>Isolation and characterization of a thermophilic sulfur- and iron-reducing thaumarchaeote from a terrestrial acidic hot spring.</title>
        <authorList>
            <person name="Kato S."/>
            <person name="Itoh T."/>
            <person name="Yuki M."/>
            <person name="Nagamori M."/>
            <person name="Ohnishi M."/>
            <person name="Uematsu K."/>
            <person name="Suzuki K."/>
            <person name="Takashina T."/>
            <person name="Ohkuma M."/>
        </authorList>
    </citation>
    <scope>NUCLEOTIDE SEQUENCE [LARGE SCALE GENOMIC DNA]</scope>
    <source>
        <strain evidence="9 10">NAS-02</strain>
    </source>
</reference>
<evidence type="ECO:0000313" key="10">
    <source>
        <dbReference type="Proteomes" id="UP000509448"/>
    </source>
</evidence>
<accession>A0A4P2VCX9</accession>
<organism evidence="9 10">
    <name type="scientific">Conexivisphaera calida</name>
    <dbReference type="NCBI Taxonomy" id="1874277"/>
    <lineage>
        <taxon>Archaea</taxon>
        <taxon>Nitrososphaerota</taxon>
        <taxon>Conexivisphaeria</taxon>
        <taxon>Conexivisphaerales</taxon>
        <taxon>Conexivisphaeraceae</taxon>
        <taxon>Conexivisphaera</taxon>
    </lineage>
</organism>
<sequence>MDAGALDDLRSIVGPENLIVDEEELRHYARDASPMTGQVPTAAVRPSSIEEVQGIVRWANRTGTPLYVRSCGTSLWGAVPVRKDSVVVDMRRMNRVVAVDEGSLSVRVEPGITFFELERELASRGLSVMVEPENWHGCVGGNFSSHGSGWGTGPNMANQAEAVLGLKVVLPDGSLLTTGSMASPWSGRQFYRYSLANDLTGLFAGSEGTLGIIVELALRVEEAPGGVGLAVYTFDDLGDAADALYRIRRVRIPTIYAYLAAGWTLDILYPEKAPWSHRLRVIVAAPTEDQVRMEMGRLDAIAGARGKYQGPAEAERLVKEKDAWVREFAYKAGMRAALMVHVPLGSLGDYLRKFESLAAHVREVYGLRMGVGGFLTDRSFVSVIAIYFDPRDSDSRSRAIAAWNDVKVRALESGAVPYRIGGIWADQMPRMGEYYDFLRRLKSTLDPMGIMSPGILGL</sequence>
<dbReference type="OrthoDB" id="26910at2157"/>
<protein>
    <recommendedName>
        <fullName evidence="7">D-lactate dehydrogenase (cytochrome)</fullName>
        <ecNumber evidence="7">1.1.2.4</ecNumber>
    </recommendedName>
</protein>
<dbReference type="GO" id="GO:0008720">
    <property type="term" value="F:D-lactate dehydrogenase (NAD+) activity"/>
    <property type="evidence" value="ECO:0007669"/>
    <property type="project" value="TreeGrafter"/>
</dbReference>
<proteinExistence type="inferred from homology"/>
<dbReference type="InterPro" id="IPR004113">
    <property type="entry name" value="FAD-bd_oxidored_4_C"/>
</dbReference>
<dbReference type="InterPro" id="IPR006094">
    <property type="entry name" value="Oxid_FAD_bind_N"/>
</dbReference>
<dbReference type="Gene3D" id="3.40.462.10">
    <property type="entry name" value="FAD-linked oxidases, C-terminal domain"/>
    <property type="match status" value="1"/>
</dbReference>
<evidence type="ECO:0000259" key="8">
    <source>
        <dbReference type="PROSITE" id="PS51387"/>
    </source>
</evidence>
<keyword evidence="5" id="KW-0809">Transit peptide</keyword>
<dbReference type="EMBL" id="AP018732">
    <property type="protein sequence ID" value="BBE42394.1"/>
    <property type="molecule type" value="Genomic_DNA"/>
</dbReference>
<evidence type="ECO:0000256" key="4">
    <source>
        <dbReference type="ARBA" id="ARBA00022827"/>
    </source>
</evidence>
<evidence type="ECO:0000313" key="9">
    <source>
        <dbReference type="EMBL" id="BBE42394.1"/>
    </source>
</evidence>
<dbReference type="GeneID" id="55584818"/>
<dbReference type="Gene3D" id="3.30.465.10">
    <property type="match status" value="1"/>
</dbReference>
<dbReference type="InterPro" id="IPR016166">
    <property type="entry name" value="FAD-bd_PCMH"/>
</dbReference>
<evidence type="ECO:0000256" key="3">
    <source>
        <dbReference type="ARBA" id="ARBA00022630"/>
    </source>
</evidence>
<dbReference type="PANTHER" id="PTHR11748">
    <property type="entry name" value="D-LACTATE DEHYDROGENASE"/>
    <property type="match status" value="1"/>
</dbReference>
<dbReference type="InterPro" id="IPR016164">
    <property type="entry name" value="FAD-linked_Oxase-like_C"/>
</dbReference>
<dbReference type="GO" id="GO:1903457">
    <property type="term" value="P:lactate catabolic process"/>
    <property type="evidence" value="ECO:0007669"/>
    <property type="project" value="TreeGrafter"/>
</dbReference>
<dbReference type="InterPro" id="IPR036318">
    <property type="entry name" value="FAD-bd_PCMH-like_sf"/>
</dbReference>
<evidence type="ECO:0000256" key="2">
    <source>
        <dbReference type="ARBA" id="ARBA00008000"/>
    </source>
</evidence>
<dbReference type="Proteomes" id="UP000509448">
    <property type="component" value="Chromosome"/>
</dbReference>
<keyword evidence="4" id="KW-0274">FAD</keyword>
<dbReference type="AlphaFoldDB" id="A0A4P2VCX9"/>
<dbReference type="RefSeq" id="WP_174448631.1">
    <property type="nucleotide sequence ID" value="NZ_AP018732.1"/>
</dbReference>
<evidence type="ECO:0000256" key="7">
    <source>
        <dbReference type="ARBA" id="ARBA00038897"/>
    </source>
</evidence>
<evidence type="ECO:0000256" key="5">
    <source>
        <dbReference type="ARBA" id="ARBA00022946"/>
    </source>
</evidence>